<evidence type="ECO:0000313" key="2">
    <source>
        <dbReference type="EMBL" id="KAF8910587.1"/>
    </source>
</evidence>
<accession>A0A9P5NY68</accession>
<reference evidence="2" key="1">
    <citation type="submission" date="2020-11" db="EMBL/GenBank/DDBJ databases">
        <authorList>
            <consortium name="DOE Joint Genome Institute"/>
            <person name="Ahrendt S."/>
            <person name="Riley R."/>
            <person name="Andreopoulos W."/>
            <person name="LaButti K."/>
            <person name="Pangilinan J."/>
            <person name="Ruiz-duenas F.J."/>
            <person name="Barrasa J.M."/>
            <person name="Sanchez-Garcia M."/>
            <person name="Camarero S."/>
            <person name="Miyauchi S."/>
            <person name="Serrano A."/>
            <person name="Linde D."/>
            <person name="Babiker R."/>
            <person name="Drula E."/>
            <person name="Ayuso-Fernandez I."/>
            <person name="Pacheco R."/>
            <person name="Padilla G."/>
            <person name="Ferreira P."/>
            <person name="Barriuso J."/>
            <person name="Kellner H."/>
            <person name="Castanera R."/>
            <person name="Alfaro M."/>
            <person name="Ramirez L."/>
            <person name="Pisabarro A.G."/>
            <person name="Kuo A."/>
            <person name="Tritt A."/>
            <person name="Lipzen A."/>
            <person name="He G."/>
            <person name="Yan M."/>
            <person name="Ng V."/>
            <person name="Cullen D."/>
            <person name="Martin F."/>
            <person name="Rosso M.-N."/>
            <person name="Henrissat B."/>
            <person name="Hibbett D."/>
            <person name="Martinez A.T."/>
            <person name="Grigoriev I.V."/>
        </authorList>
    </citation>
    <scope>NUCLEOTIDE SEQUENCE</scope>
    <source>
        <strain evidence="2">AH 44721</strain>
    </source>
</reference>
<feature type="region of interest" description="Disordered" evidence="1">
    <location>
        <begin position="128"/>
        <end position="151"/>
    </location>
</feature>
<keyword evidence="3" id="KW-1185">Reference proteome</keyword>
<dbReference type="OrthoDB" id="619536at2759"/>
<dbReference type="EMBL" id="JADNYJ010000006">
    <property type="protein sequence ID" value="KAF8910587.1"/>
    <property type="molecule type" value="Genomic_DNA"/>
</dbReference>
<evidence type="ECO:0000256" key="1">
    <source>
        <dbReference type="SAM" id="MobiDB-lite"/>
    </source>
</evidence>
<dbReference type="Proteomes" id="UP000724874">
    <property type="component" value="Unassembled WGS sequence"/>
</dbReference>
<gene>
    <name evidence="2" type="ORF">CPB84DRAFT_1930087</name>
</gene>
<sequence length="221" mass="24343">MADSSIPLAKTDPPPNFFSDYSVVLSVPLKRRHERVCRLSKLCAEFKLLEKDAVDLPVPAHPDGKTLKDVAVRTSVATAGVDGSRNQDEQGGGIQITRQHFTMEETVPLLFGLLKSKVLLTGTLSWDDSVLSSSSSEPSSETESSDNQDDSPLYALYESIASGSGLVVWKLRTFTKEVGDPEKTRVTERVEGWAPKLLRAIVQNETTKGHRAHMDSYHTLF</sequence>
<feature type="compositionally biased region" description="Low complexity" evidence="1">
    <location>
        <begin position="128"/>
        <end position="142"/>
    </location>
</feature>
<organism evidence="2 3">
    <name type="scientific">Gymnopilus junonius</name>
    <name type="common">Spectacular rustgill mushroom</name>
    <name type="synonym">Gymnopilus spectabilis subsp. junonius</name>
    <dbReference type="NCBI Taxonomy" id="109634"/>
    <lineage>
        <taxon>Eukaryota</taxon>
        <taxon>Fungi</taxon>
        <taxon>Dikarya</taxon>
        <taxon>Basidiomycota</taxon>
        <taxon>Agaricomycotina</taxon>
        <taxon>Agaricomycetes</taxon>
        <taxon>Agaricomycetidae</taxon>
        <taxon>Agaricales</taxon>
        <taxon>Agaricineae</taxon>
        <taxon>Hymenogastraceae</taxon>
        <taxon>Gymnopilus</taxon>
    </lineage>
</organism>
<proteinExistence type="predicted"/>
<evidence type="ECO:0000313" key="3">
    <source>
        <dbReference type="Proteomes" id="UP000724874"/>
    </source>
</evidence>
<dbReference type="AlphaFoldDB" id="A0A9P5NY68"/>
<name>A0A9P5NY68_GYMJU</name>
<comment type="caution">
    <text evidence="2">The sequence shown here is derived from an EMBL/GenBank/DDBJ whole genome shotgun (WGS) entry which is preliminary data.</text>
</comment>
<protein>
    <submittedName>
        <fullName evidence="2">Uncharacterized protein</fullName>
    </submittedName>
</protein>